<dbReference type="Pfam" id="PF04299">
    <property type="entry name" value="FMN_bind_2"/>
    <property type="match status" value="1"/>
</dbReference>
<gene>
    <name evidence="1" type="ORF">I8J32_011925</name>
</gene>
<dbReference type="Gene3D" id="2.30.110.10">
    <property type="entry name" value="Electron Transport, Fmn-binding Protein, Chain A"/>
    <property type="match status" value="1"/>
</dbReference>
<dbReference type="InterPro" id="IPR012349">
    <property type="entry name" value="Split_barrel_FMN-bd"/>
</dbReference>
<dbReference type="PANTHER" id="PTHR35802">
    <property type="entry name" value="PROTEASE SYNTHASE AND SPORULATION PROTEIN PAI 2"/>
    <property type="match status" value="1"/>
</dbReference>
<reference evidence="1 2" key="1">
    <citation type="submission" date="2021-03" db="EMBL/GenBank/DDBJ databases">
        <title>Lysobacter sp. nov. isolated from soil of gangwondo yeongwol, south Korea.</title>
        <authorList>
            <person name="Kim K.R."/>
            <person name="Kim K.H."/>
            <person name="Jeon C.O."/>
        </authorList>
    </citation>
    <scope>NUCLEOTIDE SEQUENCE [LARGE SCALE GENOMIC DNA]</scope>
    <source>
        <strain evidence="1 2">R19</strain>
    </source>
</reference>
<dbReference type="PANTHER" id="PTHR35802:SF1">
    <property type="entry name" value="PROTEASE SYNTHASE AND SPORULATION PROTEIN PAI 2"/>
    <property type="match status" value="1"/>
</dbReference>
<keyword evidence="2" id="KW-1185">Reference proteome</keyword>
<dbReference type="RefSeq" id="WP_200612432.1">
    <property type="nucleotide sequence ID" value="NZ_CP071518.1"/>
</dbReference>
<accession>A0A974Y413</accession>
<name>A0A974Y413_9GAMM</name>
<dbReference type="InterPro" id="IPR007396">
    <property type="entry name" value="TR_PAI2-type"/>
</dbReference>
<protein>
    <submittedName>
        <fullName evidence="1">FMN-binding negative transcriptional regulator</fullName>
    </submittedName>
</protein>
<organism evidence="1 2">
    <name type="scientific">Agrilutibacter solisilvae</name>
    <dbReference type="NCBI Taxonomy" id="2763317"/>
    <lineage>
        <taxon>Bacteria</taxon>
        <taxon>Pseudomonadati</taxon>
        <taxon>Pseudomonadota</taxon>
        <taxon>Gammaproteobacteria</taxon>
        <taxon>Lysobacterales</taxon>
        <taxon>Lysobacteraceae</taxon>
        <taxon>Agrilutibacter</taxon>
    </lineage>
</organism>
<dbReference type="SUPFAM" id="SSF50475">
    <property type="entry name" value="FMN-binding split barrel"/>
    <property type="match status" value="1"/>
</dbReference>
<evidence type="ECO:0000313" key="1">
    <source>
        <dbReference type="EMBL" id="QSX77461.1"/>
    </source>
</evidence>
<dbReference type="EMBL" id="CP071518">
    <property type="protein sequence ID" value="QSX77461.1"/>
    <property type="molecule type" value="Genomic_DNA"/>
</dbReference>
<dbReference type="Proteomes" id="UP000639274">
    <property type="component" value="Chromosome"/>
</dbReference>
<dbReference type="AlphaFoldDB" id="A0A974Y413"/>
<evidence type="ECO:0000313" key="2">
    <source>
        <dbReference type="Proteomes" id="UP000639274"/>
    </source>
</evidence>
<dbReference type="KEGG" id="lsf:I8J32_011925"/>
<dbReference type="PIRSF" id="PIRSF010372">
    <property type="entry name" value="PaiB"/>
    <property type="match status" value="1"/>
</dbReference>
<proteinExistence type="predicted"/>
<sequence length="208" mass="23322">MYPPRHFAESDLAALDALIERDNFITLVTVADAAPQVSHLPVIYRRAGDHVELIGHWAKVNPQSRNPGPAKAIVHGPHAYVSPSWYPDKDAAARVPTWNYAIAHLDGALEIFDEEAALATLVDELSRQQEARVGQDWRFDYERNDLRVQLKGIVGFRLRVQDIRITFKLNQNHPADNVRAVAARLAQGEAAPAREVAALMLDRLARRE</sequence>